<accession>A0A1J5RUN9</accession>
<dbReference type="GO" id="GO:0009279">
    <property type="term" value="C:cell outer membrane"/>
    <property type="evidence" value="ECO:0007669"/>
    <property type="project" value="UniProtKB-SubCell"/>
</dbReference>
<name>A0A1J5RUN9_9ZZZZ</name>
<dbReference type="AlphaFoldDB" id="A0A1J5RUN9"/>
<evidence type="ECO:0000256" key="1">
    <source>
        <dbReference type="ARBA" id="ARBA00004571"/>
    </source>
</evidence>
<dbReference type="EMBL" id="MLJW01000250">
    <property type="protein sequence ID" value="OIQ91749.1"/>
    <property type="molecule type" value="Genomic_DNA"/>
</dbReference>
<evidence type="ECO:0000256" key="10">
    <source>
        <dbReference type="SAM" id="MobiDB-lite"/>
    </source>
</evidence>
<protein>
    <submittedName>
        <fullName evidence="12">Putative TonB-dependent receptor BfrD</fullName>
    </submittedName>
</protein>
<keyword evidence="12" id="KW-0675">Receptor</keyword>
<evidence type="ECO:0000259" key="11">
    <source>
        <dbReference type="Pfam" id="PF07715"/>
    </source>
</evidence>
<keyword evidence="7" id="KW-0798">TonB box</keyword>
<evidence type="ECO:0000256" key="8">
    <source>
        <dbReference type="ARBA" id="ARBA00023136"/>
    </source>
</evidence>
<keyword evidence="8" id="KW-0472">Membrane</keyword>
<dbReference type="Pfam" id="PF07715">
    <property type="entry name" value="Plug"/>
    <property type="match status" value="1"/>
</dbReference>
<dbReference type="Gene3D" id="2.40.170.20">
    <property type="entry name" value="TonB-dependent receptor, beta-barrel domain"/>
    <property type="match status" value="2"/>
</dbReference>
<reference evidence="12" key="1">
    <citation type="submission" date="2016-10" db="EMBL/GenBank/DDBJ databases">
        <title>Sequence of Gallionella enrichment culture.</title>
        <authorList>
            <person name="Poehlein A."/>
            <person name="Muehling M."/>
            <person name="Daniel R."/>
        </authorList>
    </citation>
    <scope>NUCLEOTIDE SEQUENCE</scope>
</reference>
<feature type="domain" description="TonB-dependent receptor plug" evidence="11">
    <location>
        <begin position="102"/>
        <end position="216"/>
    </location>
</feature>
<evidence type="ECO:0000256" key="4">
    <source>
        <dbReference type="ARBA" id="ARBA00022692"/>
    </source>
</evidence>
<keyword evidence="6" id="KW-0406">Ion transport</keyword>
<feature type="compositionally biased region" description="Low complexity" evidence="10">
    <location>
        <begin position="45"/>
        <end position="72"/>
    </location>
</feature>
<dbReference type="InterPro" id="IPR036942">
    <property type="entry name" value="Beta-barrel_TonB_sf"/>
</dbReference>
<evidence type="ECO:0000256" key="7">
    <source>
        <dbReference type="ARBA" id="ARBA00023077"/>
    </source>
</evidence>
<keyword evidence="9" id="KW-0998">Cell outer membrane</keyword>
<dbReference type="InterPro" id="IPR012910">
    <property type="entry name" value="Plug_dom"/>
</dbReference>
<sequence length="1262" mass="136997">MKLTPTKSRLLAVLLSLGVSTAVAQSVPQSKTDQPSKDSNLPGDATSTKGSVVTTSASTSTQDDMSSSGDSTITLDPFTVTAENEGYQAVDTLGGGRIRTKLVDTPSAISVITKKLMDDLGATDAQSLLIYTNNTEVAGLNGNFSGITSRGSGTTGEGQRLAEPNMATRARGVAPLDNTRNYFLTDIPWDGYDISRVDISRGPNSFLFGFGSPSGIANVATNEALFVNKGQVEARYGSFGSTRESLDLNRVIIPQELAVRLDMVNDNELYEQKPAFNHSKRVYGAVRIDPKLFDTDSTHTKITMNFERGDVSSNNPRELPPTDYVTGYLNDPRASATGYNPWTYVQDGNGYSPQYSYYSSHGSLANEFQWSNSLNYFWDAATGTLQKASQAGASGPIAAGNSSSAFYGASSFGLSNQYFVHSQGYAGAAAVANYAARLLQGDPVTAVDTASTPFKGGYLGTAQYYDKTLSDPSIFDFYHKLIDGNNKHEWQNWNAFNITLTESLFHDRLAIQGVVDHQDYRSGQEDWLDNTVIALDLSNTLLAGGYPSWLPGLSQTNPNLGRPALYGGPGNGNKSESVRDNYQVTAAYNLDVSRDFGMKGLLADILGRHDITGLFGSYRDQQYQESYNLAGIDQAWNVAYNGASASHLATNGYTWTAYLGPSLLGTTGAGADLPNLGYSIAPVSTNVTSYSSVWNAGTAVNPSDPWTVTGPSYLNPDGTTHASTTATLTQADNPANYVGYTTTVPGLLNSVNNMDQLRTGASLIEQKITSKAIMYQGHLWHDSIIPSFGWRRDTTLQRGTVAVANATTGLYPDVTKINDNGVSATTTSTSYGVAVHLPKLLNMRLPEGTDVTAYYFHGDNETPKVRYAIDGTQLPNETGKTDDYSMEIDTLHGHATLRVTYFKTLDNSAPASYGQPLGNGSGWLISALPSWTLSMAAAGIAAEELGPQNMGSTGQSGNSWFWQWGIDHKAVAEQIAQVMKTDFVNAFPQSYWNAYNSNVNVAAIKAGDWMHIFNGSDQIFPWDATGTSTIHGQYAVIDQNVESKGFEVEATIRPVMNWNITLNGSRADAYQTSLGSSASNYLNKMASLWLNSPLGMTAEWGSYTDFGTMKRQFIQGLWGPYLTQVALTGTQQPEWSKWKFNVISNYSFVRGFAKGFNIGGAYRWEDRKIIGYGLHQTTIGSTTAWISDVNQPLWSPTESHFDLWVGYQRKLTPTINWKVQLNVQNVGEKVHLVPIVMEPDGSVAQSRIADGQQFTLTTTLSF</sequence>
<evidence type="ECO:0000256" key="3">
    <source>
        <dbReference type="ARBA" id="ARBA00022496"/>
    </source>
</evidence>
<evidence type="ECO:0000256" key="9">
    <source>
        <dbReference type="ARBA" id="ARBA00023237"/>
    </source>
</evidence>
<dbReference type="GO" id="GO:0006826">
    <property type="term" value="P:iron ion transport"/>
    <property type="evidence" value="ECO:0007669"/>
    <property type="project" value="UniProtKB-KW"/>
</dbReference>
<dbReference type="SUPFAM" id="SSF56935">
    <property type="entry name" value="Porins"/>
    <property type="match status" value="1"/>
</dbReference>
<feature type="region of interest" description="Disordered" evidence="10">
    <location>
        <begin position="25"/>
        <end position="72"/>
    </location>
</feature>
<evidence type="ECO:0000313" key="12">
    <source>
        <dbReference type="EMBL" id="OIQ91749.1"/>
    </source>
</evidence>
<organism evidence="12">
    <name type="scientific">mine drainage metagenome</name>
    <dbReference type="NCBI Taxonomy" id="410659"/>
    <lineage>
        <taxon>unclassified sequences</taxon>
        <taxon>metagenomes</taxon>
        <taxon>ecological metagenomes</taxon>
    </lineage>
</organism>
<keyword evidence="5" id="KW-0408">Iron</keyword>
<gene>
    <name evidence="12" type="primary">bfrD_5</name>
    <name evidence="12" type="ORF">GALL_263310</name>
</gene>
<comment type="subcellular location">
    <subcellularLocation>
        <location evidence="1">Cell outer membrane</location>
        <topology evidence="1">Multi-pass membrane protein</topology>
    </subcellularLocation>
</comment>
<comment type="caution">
    <text evidence="12">The sequence shown here is derived from an EMBL/GenBank/DDBJ whole genome shotgun (WGS) entry which is preliminary data.</text>
</comment>
<evidence type="ECO:0000256" key="2">
    <source>
        <dbReference type="ARBA" id="ARBA00022448"/>
    </source>
</evidence>
<evidence type="ECO:0000256" key="6">
    <source>
        <dbReference type="ARBA" id="ARBA00023065"/>
    </source>
</evidence>
<dbReference type="InterPro" id="IPR039426">
    <property type="entry name" value="TonB-dep_rcpt-like"/>
</dbReference>
<dbReference type="PANTHER" id="PTHR32552">
    <property type="entry name" value="FERRICHROME IRON RECEPTOR-RELATED"/>
    <property type="match status" value="1"/>
</dbReference>
<feature type="compositionally biased region" description="Polar residues" evidence="10">
    <location>
        <begin position="25"/>
        <end position="39"/>
    </location>
</feature>
<keyword evidence="3" id="KW-0410">Iron transport</keyword>
<dbReference type="PANTHER" id="PTHR32552:SF81">
    <property type="entry name" value="TONB-DEPENDENT OUTER MEMBRANE RECEPTOR"/>
    <property type="match status" value="1"/>
</dbReference>
<proteinExistence type="predicted"/>
<keyword evidence="2" id="KW-0813">Transport</keyword>
<keyword evidence="4" id="KW-0812">Transmembrane</keyword>
<evidence type="ECO:0000256" key="5">
    <source>
        <dbReference type="ARBA" id="ARBA00023004"/>
    </source>
</evidence>